<feature type="coiled-coil region" evidence="1">
    <location>
        <begin position="14"/>
        <end position="41"/>
    </location>
</feature>
<dbReference type="Proteomes" id="UP001189000">
    <property type="component" value="Unassembled WGS sequence"/>
</dbReference>
<accession>A0AAE4NZ15</accession>
<sequence>MHQRWEDHHALSKKNSKNKAYKNYENTMKQLIKNMRKMHKLINKIFSTFSILILLLSCKENKTKYFLKSKDDKNTIYKVELLKKEIIITELNKKENIKKVNVYYKVGRDYVLRTSGRKPPLVRASGL</sequence>
<organism evidence="2 3">
    <name type="scientific">Elizabethkingia anophelis</name>
    <dbReference type="NCBI Taxonomy" id="1117645"/>
    <lineage>
        <taxon>Bacteria</taxon>
        <taxon>Pseudomonadati</taxon>
        <taxon>Bacteroidota</taxon>
        <taxon>Flavobacteriia</taxon>
        <taxon>Flavobacteriales</taxon>
        <taxon>Weeksellaceae</taxon>
        <taxon>Elizabethkingia</taxon>
    </lineage>
</organism>
<name>A0AAE4NZ15_9FLAO</name>
<gene>
    <name evidence="2" type="ORF">CMU51_03520</name>
</gene>
<evidence type="ECO:0000313" key="3">
    <source>
        <dbReference type="Proteomes" id="UP001189000"/>
    </source>
</evidence>
<dbReference type="EMBL" id="NWGY01000003">
    <property type="protein sequence ID" value="MDV3663125.1"/>
    <property type="molecule type" value="Genomic_DNA"/>
</dbReference>
<comment type="caution">
    <text evidence="2">The sequence shown here is derived from an EMBL/GenBank/DDBJ whole genome shotgun (WGS) entry which is preliminary data.</text>
</comment>
<evidence type="ECO:0000313" key="2">
    <source>
        <dbReference type="EMBL" id="MDV3663125.1"/>
    </source>
</evidence>
<dbReference type="AlphaFoldDB" id="A0AAE4NZ15"/>
<proteinExistence type="predicted"/>
<keyword evidence="1" id="KW-0175">Coiled coil</keyword>
<reference evidence="2" key="1">
    <citation type="submission" date="2023-02" db="EMBL/GenBank/DDBJ databases">
        <title>Elizabethkingia anophelis draft genomes.</title>
        <authorList>
            <person name="Nicholson A.C."/>
            <person name="Whitney A.M."/>
            <person name="Humrighouse B.W."/>
            <person name="Villarma A."/>
            <person name="Bell M."/>
            <person name="Mcquiston J."/>
        </authorList>
    </citation>
    <scope>NUCLEOTIDE SEQUENCE</scope>
    <source>
        <strain evidence="2">B4955</strain>
    </source>
</reference>
<evidence type="ECO:0000256" key="1">
    <source>
        <dbReference type="SAM" id="Coils"/>
    </source>
</evidence>
<protein>
    <submittedName>
        <fullName evidence="2">Uncharacterized protein</fullName>
    </submittedName>
</protein>